<dbReference type="EMBL" id="JACHFW010000016">
    <property type="protein sequence ID" value="MBB5265885.1"/>
    <property type="molecule type" value="Genomic_DNA"/>
</dbReference>
<dbReference type="GO" id="GO:0005737">
    <property type="term" value="C:cytoplasm"/>
    <property type="evidence" value="ECO:0007669"/>
    <property type="project" value="UniProtKB-SubCell"/>
</dbReference>
<dbReference type="HAMAP" id="MF_01384">
    <property type="entry name" value="UreD"/>
    <property type="match status" value="1"/>
</dbReference>
<dbReference type="Pfam" id="PF01774">
    <property type="entry name" value="UreD"/>
    <property type="match status" value="1"/>
</dbReference>
<evidence type="ECO:0000256" key="2">
    <source>
        <dbReference type="ARBA" id="ARBA00023186"/>
    </source>
</evidence>
<keyword evidence="5" id="KW-1185">Reference proteome</keyword>
<evidence type="ECO:0000313" key="5">
    <source>
        <dbReference type="Proteomes" id="UP000543642"/>
    </source>
</evidence>
<evidence type="ECO:0000313" key="4">
    <source>
        <dbReference type="EMBL" id="MBB5265885.1"/>
    </source>
</evidence>
<keyword evidence="3" id="KW-0963">Cytoplasm</keyword>
<evidence type="ECO:0000256" key="3">
    <source>
        <dbReference type="HAMAP-Rule" id="MF_01384"/>
    </source>
</evidence>
<comment type="caution">
    <text evidence="4">The sequence shown here is derived from an EMBL/GenBank/DDBJ whole genome shotgun (WGS) entry which is preliminary data.</text>
</comment>
<dbReference type="AlphaFoldDB" id="A0A7W8M6A1"/>
<comment type="subunit">
    <text evidence="3">UreD, UreF and UreG form a complex that acts as a GTP-hydrolysis-dependent molecular chaperone, activating the urease apoprotein by helping to assemble the nickel containing metallocenter of UreC. The UreE protein probably delivers the nickel.</text>
</comment>
<dbReference type="InterPro" id="IPR002669">
    <property type="entry name" value="UreD"/>
</dbReference>
<comment type="subcellular location">
    <subcellularLocation>
        <location evidence="3">Cytoplasm</location>
    </subcellularLocation>
</comment>
<keyword evidence="3" id="KW-0996">Nickel insertion</keyword>
<comment type="function">
    <text evidence="3">Required for maturation of urease via the functional incorporation of the urease nickel metallocenter.</text>
</comment>
<dbReference type="GO" id="GO:0016151">
    <property type="term" value="F:nickel cation binding"/>
    <property type="evidence" value="ECO:0007669"/>
    <property type="project" value="UniProtKB-UniRule"/>
</dbReference>
<protein>
    <recommendedName>
        <fullName evidence="3">Urease accessory protein UreD</fullName>
    </recommendedName>
</protein>
<dbReference type="PANTHER" id="PTHR33643">
    <property type="entry name" value="UREASE ACCESSORY PROTEIN D"/>
    <property type="match status" value="1"/>
</dbReference>
<dbReference type="RefSeq" id="WP_183776047.1">
    <property type="nucleotide sequence ID" value="NZ_JACHFW010000016.1"/>
</dbReference>
<evidence type="ECO:0000256" key="1">
    <source>
        <dbReference type="ARBA" id="ARBA00007177"/>
    </source>
</evidence>
<gene>
    <name evidence="3" type="primary">ureD</name>
    <name evidence="4" type="ORF">HNP82_003036</name>
</gene>
<reference evidence="4 5" key="1">
    <citation type="submission" date="2020-08" db="EMBL/GenBank/DDBJ databases">
        <title>Genomic Encyclopedia of Type Strains, Phase IV (KMG-IV): sequencing the most valuable type-strain genomes for metagenomic binning, comparative biology and taxonomic classification.</title>
        <authorList>
            <person name="Goeker M."/>
        </authorList>
    </citation>
    <scope>NUCLEOTIDE SEQUENCE [LARGE SCALE GENOMIC DNA]</scope>
    <source>
        <strain evidence="4 5">DSM 106146</strain>
    </source>
</reference>
<sequence>MSANQFGKLSKILLRAKAEDGKTFLEDVYFTAPFKIMRPFPRENGGIRVMQMAASAGIMEGDCQELEFDIGTGADLEFVSQSYDKIHEMKEGCARRTTKIRVHSGAAFCFHPQPTIPFKDSAFESRMEIHLDDETSVFSMSEILSCGRYAREERFAYRHYYNLVEIHRGEALIYRDNTRYIPSMFDMEGLGMYENFTHLSNIFISRPKDPEAYKRKIQEILDRKADVEGSVTMLFGGDLAVRIFGRRAQDLERVNKEIFGTEH</sequence>
<dbReference type="Proteomes" id="UP000543642">
    <property type="component" value="Unassembled WGS sequence"/>
</dbReference>
<proteinExistence type="inferred from homology"/>
<dbReference type="PANTHER" id="PTHR33643:SF1">
    <property type="entry name" value="UREASE ACCESSORY PROTEIN D"/>
    <property type="match status" value="1"/>
</dbReference>
<comment type="similarity">
    <text evidence="1 3">Belongs to the UreD family.</text>
</comment>
<name>A0A7W8M6A1_9FIRM</name>
<keyword evidence="2 3" id="KW-0143">Chaperone</keyword>
<organism evidence="4 5">
    <name type="scientific">Catenibacillus scindens</name>
    <dbReference type="NCBI Taxonomy" id="673271"/>
    <lineage>
        <taxon>Bacteria</taxon>
        <taxon>Bacillati</taxon>
        <taxon>Bacillota</taxon>
        <taxon>Clostridia</taxon>
        <taxon>Lachnospirales</taxon>
        <taxon>Lachnospiraceae</taxon>
        <taxon>Catenibacillus</taxon>
    </lineage>
</organism>
<accession>A0A7W8M6A1</accession>